<gene>
    <name evidence="1" type="ORF">Apa02nite_099510</name>
</gene>
<sequence>MLRLVEYRTRTVDLTPAEAAELAGLTVGNRTGNGRPRVIERLMPTATPGAYDLQPGAYVGRFQLFSGRVVEVAGRFPFQNLATLLGLGRNAKLLEDAATAGSEGHGLVDLIALAFVREAERVAGHGLIKAYQRRSFTRAPYPGVPSAVLHLKMHAGRPDRLATTANRLTPDVPLNQLVAAAHRRLSALAYPDARLGTRVRALDPVFRGITSPVGRPAAIGPVPARYQEIERLARLLLDDRSTLPTGAGVAGVSVLFDMTRVWEDYVGGWLRRRSPGVTVVAQQPIPLTDTGPRRTGAADFVLWQGGKPLAVYDAKYRPWRSSPSTDEIYQLFTYAQRLGVHTAALVYPAAESQHTVTTVGPVTIECWAVPIEEVPSP</sequence>
<name>A0ABQ4BT22_9ACTN</name>
<dbReference type="Pfam" id="PF10117">
    <property type="entry name" value="McrBC"/>
    <property type="match status" value="1"/>
</dbReference>
<proteinExistence type="predicted"/>
<dbReference type="InterPro" id="IPR019292">
    <property type="entry name" value="McrC"/>
</dbReference>
<keyword evidence="2" id="KW-1185">Reference proteome</keyword>
<dbReference type="RefSeq" id="WP_203831388.1">
    <property type="nucleotide sequence ID" value="NZ_BAAATY010000079.1"/>
</dbReference>
<accession>A0ABQ4BT22</accession>
<dbReference type="EMBL" id="BOMS01000191">
    <property type="protein sequence ID" value="GIE73843.1"/>
    <property type="molecule type" value="Genomic_DNA"/>
</dbReference>
<reference evidence="1 2" key="1">
    <citation type="submission" date="2021-01" db="EMBL/GenBank/DDBJ databases">
        <title>Whole genome shotgun sequence of Actinoplanes palleronii NBRC 14916.</title>
        <authorList>
            <person name="Komaki H."/>
            <person name="Tamura T."/>
        </authorList>
    </citation>
    <scope>NUCLEOTIDE SEQUENCE [LARGE SCALE GENOMIC DNA]</scope>
    <source>
        <strain evidence="1 2">NBRC 14916</strain>
    </source>
</reference>
<evidence type="ECO:0000313" key="2">
    <source>
        <dbReference type="Proteomes" id="UP000624709"/>
    </source>
</evidence>
<protein>
    <recommendedName>
        <fullName evidence="3">5-methylcytosine-specific restriction enzyme subunit McrC</fullName>
    </recommendedName>
</protein>
<evidence type="ECO:0008006" key="3">
    <source>
        <dbReference type="Google" id="ProtNLM"/>
    </source>
</evidence>
<dbReference type="PANTHER" id="PTHR38733:SF1">
    <property type="entry name" value="TYPE IV METHYL-DIRECTED RESTRICTION ENZYME ECOKMCRBC"/>
    <property type="match status" value="1"/>
</dbReference>
<dbReference type="PANTHER" id="PTHR38733">
    <property type="entry name" value="PROTEIN MCRC"/>
    <property type="match status" value="1"/>
</dbReference>
<dbReference type="Proteomes" id="UP000624709">
    <property type="component" value="Unassembled WGS sequence"/>
</dbReference>
<evidence type="ECO:0000313" key="1">
    <source>
        <dbReference type="EMBL" id="GIE73843.1"/>
    </source>
</evidence>
<comment type="caution">
    <text evidence="1">The sequence shown here is derived from an EMBL/GenBank/DDBJ whole genome shotgun (WGS) entry which is preliminary data.</text>
</comment>
<organism evidence="1 2">
    <name type="scientific">Actinoplanes palleronii</name>
    <dbReference type="NCBI Taxonomy" id="113570"/>
    <lineage>
        <taxon>Bacteria</taxon>
        <taxon>Bacillati</taxon>
        <taxon>Actinomycetota</taxon>
        <taxon>Actinomycetes</taxon>
        <taxon>Micromonosporales</taxon>
        <taxon>Micromonosporaceae</taxon>
        <taxon>Actinoplanes</taxon>
    </lineage>
</organism>